<protein>
    <submittedName>
        <fullName evidence="1">Uncharacterized protein</fullName>
    </submittedName>
</protein>
<name>A0A0A9ENZ1_ARUDO</name>
<proteinExistence type="predicted"/>
<dbReference type="AlphaFoldDB" id="A0A0A9ENZ1"/>
<reference evidence="1" key="1">
    <citation type="submission" date="2014-09" db="EMBL/GenBank/DDBJ databases">
        <authorList>
            <person name="Magalhaes I.L.F."/>
            <person name="Oliveira U."/>
            <person name="Santos F.R."/>
            <person name="Vidigal T.H.D.A."/>
            <person name="Brescovit A.D."/>
            <person name="Santos A.J."/>
        </authorList>
    </citation>
    <scope>NUCLEOTIDE SEQUENCE</scope>
    <source>
        <tissue evidence="1">Shoot tissue taken approximately 20 cm above the soil surface</tissue>
    </source>
</reference>
<organism evidence="1">
    <name type="scientific">Arundo donax</name>
    <name type="common">Giant reed</name>
    <name type="synonym">Donax arundinaceus</name>
    <dbReference type="NCBI Taxonomy" id="35708"/>
    <lineage>
        <taxon>Eukaryota</taxon>
        <taxon>Viridiplantae</taxon>
        <taxon>Streptophyta</taxon>
        <taxon>Embryophyta</taxon>
        <taxon>Tracheophyta</taxon>
        <taxon>Spermatophyta</taxon>
        <taxon>Magnoliopsida</taxon>
        <taxon>Liliopsida</taxon>
        <taxon>Poales</taxon>
        <taxon>Poaceae</taxon>
        <taxon>PACMAD clade</taxon>
        <taxon>Arundinoideae</taxon>
        <taxon>Arundineae</taxon>
        <taxon>Arundo</taxon>
    </lineage>
</organism>
<evidence type="ECO:0000313" key="1">
    <source>
        <dbReference type="EMBL" id="JAE02460.1"/>
    </source>
</evidence>
<reference evidence="1" key="2">
    <citation type="journal article" date="2015" name="Data Brief">
        <title>Shoot transcriptome of the giant reed, Arundo donax.</title>
        <authorList>
            <person name="Barrero R.A."/>
            <person name="Guerrero F.D."/>
            <person name="Moolhuijzen P."/>
            <person name="Goolsby J.A."/>
            <person name="Tidwell J."/>
            <person name="Bellgard S.E."/>
            <person name="Bellgard M.I."/>
        </authorList>
    </citation>
    <scope>NUCLEOTIDE SEQUENCE</scope>
    <source>
        <tissue evidence="1">Shoot tissue taken approximately 20 cm above the soil surface</tissue>
    </source>
</reference>
<sequence length="31" mass="3603">MELTLVLTRLIDSLAILNSTAFFCRNIHYFS</sequence>
<accession>A0A0A9ENZ1</accession>
<dbReference type="EMBL" id="GBRH01195436">
    <property type="protein sequence ID" value="JAE02460.1"/>
    <property type="molecule type" value="Transcribed_RNA"/>
</dbReference>